<evidence type="ECO:0000256" key="5">
    <source>
        <dbReference type="ARBA" id="ARBA00023163"/>
    </source>
</evidence>
<keyword evidence="2" id="KW-0862">Zinc</keyword>
<dbReference type="GO" id="GO:0000981">
    <property type="term" value="F:DNA-binding transcription factor activity, RNA polymerase II-specific"/>
    <property type="evidence" value="ECO:0007669"/>
    <property type="project" value="InterPro"/>
</dbReference>
<keyword evidence="12" id="KW-1185">Reference proteome</keyword>
<feature type="region of interest" description="Disordered" evidence="8">
    <location>
        <begin position="159"/>
        <end position="210"/>
    </location>
</feature>
<dbReference type="VEuPathDB" id="FungiDB:AAP_02042"/>
<dbReference type="Pfam" id="PF00096">
    <property type="entry name" value="zf-C2H2"/>
    <property type="match status" value="1"/>
</dbReference>
<dbReference type="PANTHER" id="PTHR47660">
    <property type="entry name" value="TRANSCRIPTION FACTOR WITH C2H2 AND ZN(2)-CYS(6) DNA BINDING DOMAIN (EUROFUNG)-RELATED-RELATED"/>
    <property type="match status" value="1"/>
</dbReference>
<evidence type="ECO:0000313" key="12">
    <source>
        <dbReference type="Proteomes" id="UP000242877"/>
    </source>
</evidence>
<dbReference type="Gene3D" id="3.30.160.60">
    <property type="entry name" value="Classic Zinc Finger"/>
    <property type="match status" value="2"/>
</dbReference>
<sequence length="713" mass="77986">METNTMTNVTLAEFSAASSVASVATSAASASAVTSASASAAAPAPGGKASTTPSSACSVCGRAFRRSENLKRHAASHLQERRYQCPYHGCARAFYRTDALNRHKAVHKAAPKAGAFRSLRACTTCATARVKCSGSMPCDRCSSKLINCVFASRTRDGRVLTPGNGPAQAQSVSNSAHGSEVDAPQQIPQQQQNLQQHHTQQQQHDQQQQQAILSHEVNVPVCGVTATDISASMVLADSMFTTDMMHTQAAQGQFVEDIPGHLQLLPNLPELTSQVGITCTQRQGPGGCPMPEAYFEPNYLSSLNWLSSQFPFGPGFDKGYDLSHTSTFPLIDTQSPGMPYPTNAAEHLSPQQSDGAASYTTGVSRLAGGDFHRPESNESQGGLYVEGNGSRIPRSGLRKRSVASIADGPQLDILAGLNPSMTQITYGFHETYLESLERPATENLVHDDVYQEILDLYQRTCVSSPIFPPYAAAPFPSMRSLNYMISLHFSNFNAVFPILHPSDVNTSSRLAPLLLVSMAAIGSHYAEVKNAALLSLAMHEFVRRCLVLEDACQFNNADDLNLVYVRIMNCIGFHYSVYQDNKASPQKAHTDLLVHFHQLNACVKATSGPITDINVWRRREMQIRMVALIWLLDTMIGYHFGIPPLIAWNVSIYLPCEESVWEARQPQFKNGIIENMSLRTTLQILYMEKRLPAQAESLYTHGSRQRNASTTLL</sequence>
<evidence type="ECO:0000256" key="4">
    <source>
        <dbReference type="ARBA" id="ARBA00023125"/>
    </source>
</evidence>
<keyword evidence="1" id="KW-0479">Metal-binding</keyword>
<keyword evidence="5" id="KW-0804">Transcription</keyword>
<dbReference type="PROSITE" id="PS00463">
    <property type="entry name" value="ZN2_CY6_FUNGAL_1"/>
    <property type="match status" value="1"/>
</dbReference>
<evidence type="ECO:0000256" key="3">
    <source>
        <dbReference type="ARBA" id="ARBA00023015"/>
    </source>
</evidence>
<feature type="compositionally biased region" description="Polar residues" evidence="8">
    <location>
        <begin position="167"/>
        <end position="177"/>
    </location>
</feature>
<dbReference type="SMART" id="SM00066">
    <property type="entry name" value="GAL4"/>
    <property type="match status" value="1"/>
</dbReference>
<dbReference type="PROSITE" id="PS50048">
    <property type="entry name" value="ZN2_CY6_FUNGAL_2"/>
    <property type="match status" value="1"/>
</dbReference>
<reference evidence="11 12" key="1">
    <citation type="journal article" date="2016" name="Genome Biol. Evol.">
        <title>Divergent and convergent evolution of fungal pathogenicity.</title>
        <authorList>
            <person name="Shang Y."/>
            <person name="Xiao G."/>
            <person name="Zheng P."/>
            <person name="Cen K."/>
            <person name="Zhan S."/>
            <person name="Wang C."/>
        </authorList>
    </citation>
    <scope>NUCLEOTIDE SEQUENCE [LARGE SCALE GENOMIC DNA]</scope>
    <source>
        <strain evidence="11 12">ARSEF 7405</strain>
    </source>
</reference>
<feature type="region of interest" description="Disordered" evidence="8">
    <location>
        <begin position="368"/>
        <end position="392"/>
    </location>
</feature>
<gene>
    <name evidence="11" type="ORF">AAP_02042</name>
</gene>
<dbReference type="EMBL" id="AZGZ01000007">
    <property type="protein sequence ID" value="KZZ93949.1"/>
    <property type="molecule type" value="Genomic_DNA"/>
</dbReference>
<dbReference type="SUPFAM" id="SSF57701">
    <property type="entry name" value="Zn2/Cys6 DNA-binding domain"/>
    <property type="match status" value="1"/>
</dbReference>
<dbReference type="PROSITE" id="PS50157">
    <property type="entry name" value="ZINC_FINGER_C2H2_2"/>
    <property type="match status" value="2"/>
</dbReference>
<keyword evidence="4" id="KW-0238">DNA-binding</keyword>
<dbReference type="InterPro" id="IPR001138">
    <property type="entry name" value="Zn2Cys6_DnaBD"/>
</dbReference>
<dbReference type="InterPro" id="IPR036236">
    <property type="entry name" value="Znf_C2H2_sf"/>
</dbReference>
<dbReference type="GO" id="GO:0003677">
    <property type="term" value="F:DNA binding"/>
    <property type="evidence" value="ECO:0007669"/>
    <property type="project" value="UniProtKB-KW"/>
</dbReference>
<dbReference type="SUPFAM" id="SSF57667">
    <property type="entry name" value="beta-beta-alpha zinc fingers"/>
    <property type="match status" value="1"/>
</dbReference>
<evidence type="ECO:0000259" key="10">
    <source>
        <dbReference type="PROSITE" id="PS50157"/>
    </source>
</evidence>
<evidence type="ECO:0000313" key="11">
    <source>
        <dbReference type="EMBL" id="KZZ93949.1"/>
    </source>
</evidence>
<proteinExistence type="predicted"/>
<dbReference type="Pfam" id="PF04082">
    <property type="entry name" value="Fungal_trans"/>
    <property type="match status" value="1"/>
</dbReference>
<dbReference type="PROSITE" id="PS00028">
    <property type="entry name" value="ZINC_FINGER_C2H2_1"/>
    <property type="match status" value="2"/>
</dbReference>
<feature type="domain" description="C2H2-type" evidence="10">
    <location>
        <begin position="55"/>
        <end position="82"/>
    </location>
</feature>
<dbReference type="InterPro" id="IPR036864">
    <property type="entry name" value="Zn2-C6_fun-type_DNA-bd_sf"/>
</dbReference>
<comment type="caution">
    <text evidence="11">The sequence shown here is derived from an EMBL/GenBank/DDBJ whole genome shotgun (WGS) entry which is preliminary data.</text>
</comment>
<feature type="compositionally biased region" description="Low complexity" evidence="8">
    <location>
        <begin position="185"/>
        <end position="210"/>
    </location>
</feature>
<feature type="domain" description="Zn(2)-C6 fungal-type" evidence="9">
    <location>
        <begin position="121"/>
        <end position="150"/>
    </location>
</feature>
<evidence type="ECO:0000256" key="8">
    <source>
        <dbReference type="SAM" id="MobiDB-lite"/>
    </source>
</evidence>
<dbReference type="InterPro" id="IPR007219">
    <property type="entry name" value="XnlR_reg_dom"/>
</dbReference>
<dbReference type="GO" id="GO:0008270">
    <property type="term" value="F:zinc ion binding"/>
    <property type="evidence" value="ECO:0007669"/>
    <property type="project" value="UniProtKB-KW"/>
</dbReference>
<protein>
    <submittedName>
        <fullName evidence="11">Transcription factor</fullName>
    </submittedName>
</protein>
<evidence type="ECO:0000256" key="1">
    <source>
        <dbReference type="ARBA" id="ARBA00022723"/>
    </source>
</evidence>
<dbReference type="SMART" id="SM00355">
    <property type="entry name" value="ZnF_C2H2"/>
    <property type="match status" value="2"/>
</dbReference>
<dbReference type="Gene3D" id="4.10.240.10">
    <property type="entry name" value="Zn(2)-C6 fungal-type DNA-binding domain"/>
    <property type="match status" value="1"/>
</dbReference>
<name>A0A168AI25_9EURO</name>
<organism evidence="11 12">
    <name type="scientific">Ascosphaera apis ARSEF 7405</name>
    <dbReference type="NCBI Taxonomy" id="392613"/>
    <lineage>
        <taxon>Eukaryota</taxon>
        <taxon>Fungi</taxon>
        <taxon>Dikarya</taxon>
        <taxon>Ascomycota</taxon>
        <taxon>Pezizomycotina</taxon>
        <taxon>Eurotiomycetes</taxon>
        <taxon>Eurotiomycetidae</taxon>
        <taxon>Onygenales</taxon>
        <taxon>Ascosphaeraceae</taxon>
        <taxon>Ascosphaera</taxon>
    </lineage>
</organism>
<evidence type="ECO:0000256" key="2">
    <source>
        <dbReference type="ARBA" id="ARBA00022833"/>
    </source>
</evidence>
<evidence type="ECO:0000259" key="9">
    <source>
        <dbReference type="PROSITE" id="PS50048"/>
    </source>
</evidence>
<dbReference type="CDD" id="cd00067">
    <property type="entry name" value="GAL4"/>
    <property type="match status" value="1"/>
</dbReference>
<dbReference type="GO" id="GO:0006351">
    <property type="term" value="P:DNA-templated transcription"/>
    <property type="evidence" value="ECO:0007669"/>
    <property type="project" value="InterPro"/>
</dbReference>
<feature type="domain" description="C2H2-type" evidence="10">
    <location>
        <begin position="83"/>
        <end position="112"/>
    </location>
</feature>
<dbReference type="CDD" id="cd12148">
    <property type="entry name" value="fungal_TF_MHR"/>
    <property type="match status" value="1"/>
</dbReference>
<dbReference type="Pfam" id="PF00172">
    <property type="entry name" value="Zn_clus"/>
    <property type="match status" value="1"/>
</dbReference>
<dbReference type="AlphaFoldDB" id="A0A168AI25"/>
<dbReference type="OrthoDB" id="4207579at2759"/>
<dbReference type="InterPro" id="IPR013087">
    <property type="entry name" value="Znf_C2H2_type"/>
</dbReference>
<dbReference type="PANTHER" id="PTHR47660:SF7">
    <property type="entry name" value="TRANSCRIPTION FACTOR WITH C2H2 AND ZN(2)-CYS(6) DNA BINDING DOMAIN (EUROFUNG)"/>
    <property type="match status" value="1"/>
</dbReference>
<dbReference type="Proteomes" id="UP000242877">
    <property type="component" value="Unassembled WGS sequence"/>
</dbReference>
<evidence type="ECO:0000256" key="7">
    <source>
        <dbReference type="PROSITE-ProRule" id="PRU00042"/>
    </source>
</evidence>
<evidence type="ECO:0000256" key="6">
    <source>
        <dbReference type="ARBA" id="ARBA00023242"/>
    </source>
</evidence>
<keyword evidence="6" id="KW-0539">Nucleus</keyword>
<keyword evidence="3" id="KW-0805">Transcription regulation</keyword>
<accession>A0A168AI25</accession>
<keyword evidence="7" id="KW-0863">Zinc-finger</keyword>